<protein>
    <recommendedName>
        <fullName evidence="4">Transmembrane protein</fullName>
    </recommendedName>
</protein>
<evidence type="ECO:0000256" key="1">
    <source>
        <dbReference type="SAM" id="Phobius"/>
    </source>
</evidence>
<keyword evidence="1" id="KW-0812">Transmembrane</keyword>
<organism evidence="2 3">
    <name type="scientific">Actinomycetospora flava</name>
    <dbReference type="NCBI Taxonomy" id="3129232"/>
    <lineage>
        <taxon>Bacteria</taxon>
        <taxon>Bacillati</taxon>
        <taxon>Actinomycetota</taxon>
        <taxon>Actinomycetes</taxon>
        <taxon>Pseudonocardiales</taxon>
        <taxon>Pseudonocardiaceae</taxon>
        <taxon>Actinomycetospora</taxon>
    </lineage>
</organism>
<dbReference type="RefSeq" id="WP_337706072.1">
    <property type="nucleotide sequence ID" value="NZ_JBBEGM010000013.1"/>
</dbReference>
<dbReference type="PANTHER" id="PTHR42305:SF1">
    <property type="entry name" value="MEMBRANE PROTEIN RV1733C-RELATED"/>
    <property type="match status" value="1"/>
</dbReference>
<name>A0ABU8MDG2_9PSEU</name>
<dbReference type="Proteomes" id="UP001369736">
    <property type="component" value="Unassembled WGS sequence"/>
</dbReference>
<gene>
    <name evidence="2" type="ORF">WCD58_26350</name>
</gene>
<keyword evidence="1" id="KW-1133">Transmembrane helix</keyword>
<feature type="transmembrane region" description="Helical" evidence="1">
    <location>
        <begin position="159"/>
        <end position="183"/>
    </location>
</feature>
<comment type="caution">
    <text evidence="2">The sequence shown here is derived from an EMBL/GenBank/DDBJ whole genome shotgun (WGS) entry which is preliminary data.</text>
</comment>
<keyword evidence="3" id="KW-1185">Reference proteome</keyword>
<evidence type="ECO:0000313" key="3">
    <source>
        <dbReference type="Proteomes" id="UP001369736"/>
    </source>
</evidence>
<dbReference type="InterPro" id="IPR039708">
    <property type="entry name" value="MT1774/Rv1733c-like"/>
</dbReference>
<dbReference type="PANTHER" id="PTHR42305">
    <property type="entry name" value="MEMBRANE PROTEIN RV1733C-RELATED"/>
    <property type="match status" value="1"/>
</dbReference>
<feature type="transmembrane region" description="Helical" evidence="1">
    <location>
        <begin position="32"/>
        <end position="51"/>
    </location>
</feature>
<evidence type="ECO:0008006" key="4">
    <source>
        <dbReference type="Google" id="ProtNLM"/>
    </source>
</evidence>
<proteinExistence type="predicted"/>
<reference evidence="2 3" key="1">
    <citation type="submission" date="2024-03" db="EMBL/GenBank/DDBJ databases">
        <title>Actinomycetospora sp. OC33-EN07, a novel actinomycete isolated from wild orchid (Aerides multiflora).</title>
        <authorList>
            <person name="Suriyachadkun C."/>
        </authorList>
    </citation>
    <scope>NUCLEOTIDE SEQUENCE [LARGE SCALE GENOMIC DNA]</scope>
    <source>
        <strain evidence="2 3">OC33-EN07</strain>
    </source>
</reference>
<keyword evidence="1" id="KW-0472">Membrane</keyword>
<evidence type="ECO:0000313" key="2">
    <source>
        <dbReference type="EMBL" id="MEJ2864705.1"/>
    </source>
</evidence>
<sequence length="217" mass="23091">MGARTGAVRRAVGVLVPPRSALRRPSDRLEVTARWVLLLTGLLLLPLALAAGGEVTARLGAQAAIEHGERHPVTAVVLPTPTQGTPAGGDVASAPADGWTDRSTDIVRTPVRWTGADGTPRTGLARVPDTTVPGETRVLWVDAADRPTPPPMPPTAPGAHGALVTGFLLLIHLTVSLVLLAGLRHVLDRARLRSWDRAWRRFTDPEPDPEPDPDRLP</sequence>
<accession>A0ABU8MDG2</accession>
<dbReference type="EMBL" id="JBBEGM010000013">
    <property type="protein sequence ID" value="MEJ2864705.1"/>
    <property type="molecule type" value="Genomic_DNA"/>
</dbReference>